<dbReference type="EMBL" id="KZ613473">
    <property type="protein sequence ID" value="PMD24039.1"/>
    <property type="molecule type" value="Genomic_DNA"/>
</dbReference>
<feature type="transmembrane region" description="Helical" evidence="2">
    <location>
        <begin position="149"/>
        <end position="170"/>
    </location>
</feature>
<feature type="compositionally biased region" description="Polar residues" evidence="1">
    <location>
        <begin position="196"/>
        <end position="205"/>
    </location>
</feature>
<feature type="compositionally biased region" description="Polar residues" evidence="1">
    <location>
        <begin position="215"/>
        <end position="229"/>
    </location>
</feature>
<keyword evidence="2" id="KW-0472">Membrane</keyword>
<keyword evidence="4" id="KW-1185">Reference proteome</keyword>
<dbReference type="AlphaFoldDB" id="A0A2J6QCP3"/>
<gene>
    <name evidence="3" type="ORF">NA56DRAFT_24742</name>
</gene>
<evidence type="ECO:0000256" key="1">
    <source>
        <dbReference type="SAM" id="MobiDB-lite"/>
    </source>
</evidence>
<keyword evidence="2" id="KW-1133">Transmembrane helix</keyword>
<organism evidence="3 4">
    <name type="scientific">Hyaloscypha hepaticicola</name>
    <dbReference type="NCBI Taxonomy" id="2082293"/>
    <lineage>
        <taxon>Eukaryota</taxon>
        <taxon>Fungi</taxon>
        <taxon>Dikarya</taxon>
        <taxon>Ascomycota</taxon>
        <taxon>Pezizomycotina</taxon>
        <taxon>Leotiomycetes</taxon>
        <taxon>Helotiales</taxon>
        <taxon>Hyaloscyphaceae</taxon>
        <taxon>Hyaloscypha</taxon>
    </lineage>
</organism>
<evidence type="ECO:0000313" key="4">
    <source>
        <dbReference type="Proteomes" id="UP000235672"/>
    </source>
</evidence>
<reference evidence="3 4" key="1">
    <citation type="submission" date="2016-05" db="EMBL/GenBank/DDBJ databases">
        <title>A degradative enzymes factory behind the ericoid mycorrhizal symbiosis.</title>
        <authorList>
            <consortium name="DOE Joint Genome Institute"/>
            <person name="Martino E."/>
            <person name="Morin E."/>
            <person name="Grelet G."/>
            <person name="Kuo A."/>
            <person name="Kohler A."/>
            <person name="Daghino S."/>
            <person name="Barry K."/>
            <person name="Choi C."/>
            <person name="Cichocki N."/>
            <person name="Clum A."/>
            <person name="Copeland A."/>
            <person name="Hainaut M."/>
            <person name="Haridas S."/>
            <person name="Labutti K."/>
            <person name="Lindquist E."/>
            <person name="Lipzen A."/>
            <person name="Khouja H.-R."/>
            <person name="Murat C."/>
            <person name="Ohm R."/>
            <person name="Olson A."/>
            <person name="Spatafora J."/>
            <person name="Veneault-Fourrey C."/>
            <person name="Henrissat B."/>
            <person name="Grigoriev I."/>
            <person name="Martin F."/>
            <person name="Perotto S."/>
        </authorList>
    </citation>
    <scope>NUCLEOTIDE SEQUENCE [LARGE SCALE GENOMIC DNA]</scope>
    <source>
        <strain evidence="3 4">UAMH 7357</strain>
    </source>
</reference>
<name>A0A2J6QCP3_9HELO</name>
<evidence type="ECO:0000313" key="3">
    <source>
        <dbReference type="EMBL" id="PMD24039.1"/>
    </source>
</evidence>
<protein>
    <submittedName>
        <fullName evidence="3">Uncharacterized protein</fullName>
    </submittedName>
</protein>
<sequence length="242" mass="25429">MLAIFTPPANVSSYTDLPSSVSSGLEAVAISGVEGVPAYISALNAGISLGLGEMPITEYTWFSSQLDGTYSFLPEILSLGGGVYSLAITSASAIASALSALSASEAYLSTHVFTSVTTALRTTINTAVVTSKVTVPGPAKKGLSTGEKIGLGIGIPAFIILLLLAGFIVFHVRRNRYLENENALFIPPAPHENHFTRSINNSNDISPRPEPDTGLPSSQEVAENIQEQVESGPRTPLPNSRR</sequence>
<feature type="region of interest" description="Disordered" evidence="1">
    <location>
        <begin position="189"/>
        <end position="242"/>
    </location>
</feature>
<keyword evidence="2" id="KW-0812">Transmembrane</keyword>
<proteinExistence type="predicted"/>
<accession>A0A2J6QCP3</accession>
<evidence type="ECO:0000256" key="2">
    <source>
        <dbReference type="SAM" id="Phobius"/>
    </source>
</evidence>
<dbReference type="Proteomes" id="UP000235672">
    <property type="component" value="Unassembled WGS sequence"/>
</dbReference>